<accession>A0A6A6Z986</accession>
<dbReference type="RefSeq" id="XP_033584656.1">
    <property type="nucleotide sequence ID" value="XM_033724762.1"/>
</dbReference>
<feature type="transmembrane region" description="Helical" evidence="7">
    <location>
        <begin position="13"/>
        <end position="34"/>
    </location>
</feature>
<feature type="transmembrane region" description="Helical" evidence="7">
    <location>
        <begin position="87"/>
        <end position="114"/>
    </location>
</feature>
<dbReference type="PANTHER" id="PTHR33048:SF161">
    <property type="entry name" value="INTEGRAL MEMBRANE PROTEIN"/>
    <property type="match status" value="1"/>
</dbReference>
<keyword evidence="2 7" id="KW-0812">Transmembrane</keyword>
<reference evidence="11" key="2">
    <citation type="submission" date="2020-04" db="EMBL/GenBank/DDBJ databases">
        <authorList>
            <consortium name="NCBI Genome Project"/>
        </authorList>
    </citation>
    <scope>NUCLEOTIDE SEQUENCE</scope>
    <source>
        <strain evidence="11">CBS 304.34</strain>
    </source>
</reference>
<dbReference type="PANTHER" id="PTHR33048">
    <property type="entry name" value="PTH11-LIKE INTEGRAL MEMBRANE PROTEIN (AFU_ORTHOLOGUE AFUA_5G11245)"/>
    <property type="match status" value="1"/>
</dbReference>
<dbReference type="Proteomes" id="UP000504636">
    <property type="component" value="Unplaced"/>
</dbReference>
<keyword evidence="4 7" id="KW-0472">Membrane</keyword>
<dbReference type="GO" id="GO:0016020">
    <property type="term" value="C:membrane"/>
    <property type="evidence" value="ECO:0007669"/>
    <property type="project" value="UniProtKB-SubCell"/>
</dbReference>
<sequence length="408" mass="44272">MYYGLKNKAGRDFVIVILVFCGLSTVAVGLRLVSKRMKRLPLQLDDYLILISLMCVYCSVGICTASVTRGGVGNHFGLVVPLADLKYTLKLLIPLQGLYGIGLGCVKTSLMVLYLRIFGTTKKFRITIYVAMVIVWGWAFSIVIEAFLLCRPCELGPDRHTGSSMGAIASNWDPTIPGKCGNRNAAFVAAGALNMLTDIMVLLLPVPHIWSLQLQVGRKVGLLATFGLGIFVSAISIIRMKFLLSLNLADATFSLPDPFMWSVVEPELAVIAACIPLMRPFFTKVARPWFGGSSSRGTKNSRNGLNSDGTKKQFSRLNDSNASKNNDYALETIGGGRMNKVSSEANGYTVGVEGGKPYRIYEDGRSKTGIEESVQTLEDSDSGKSNIKIVGRGALPGGIRVQTEYSVE</sequence>
<evidence type="ECO:0000259" key="8">
    <source>
        <dbReference type="Pfam" id="PF20684"/>
    </source>
</evidence>
<proteinExistence type="inferred from homology"/>
<evidence type="ECO:0000313" key="10">
    <source>
        <dbReference type="Proteomes" id="UP000504636"/>
    </source>
</evidence>
<evidence type="ECO:0000256" key="3">
    <source>
        <dbReference type="ARBA" id="ARBA00022989"/>
    </source>
</evidence>
<reference evidence="9 11" key="1">
    <citation type="journal article" date="2020" name="Stud. Mycol.">
        <title>101 Dothideomycetes genomes: a test case for predicting lifestyles and emergence of pathogens.</title>
        <authorList>
            <person name="Haridas S."/>
            <person name="Albert R."/>
            <person name="Binder M."/>
            <person name="Bloem J."/>
            <person name="Labutti K."/>
            <person name="Salamov A."/>
            <person name="Andreopoulos B."/>
            <person name="Baker S."/>
            <person name="Barry K."/>
            <person name="Bills G."/>
            <person name="Bluhm B."/>
            <person name="Cannon C."/>
            <person name="Castanera R."/>
            <person name="Culley D."/>
            <person name="Daum C."/>
            <person name="Ezra D."/>
            <person name="Gonzalez J."/>
            <person name="Henrissat B."/>
            <person name="Kuo A."/>
            <person name="Liang C."/>
            <person name="Lipzen A."/>
            <person name="Lutzoni F."/>
            <person name="Magnuson J."/>
            <person name="Mondo S."/>
            <person name="Nolan M."/>
            <person name="Ohm R."/>
            <person name="Pangilinan J."/>
            <person name="Park H.-J."/>
            <person name="Ramirez L."/>
            <person name="Alfaro M."/>
            <person name="Sun H."/>
            <person name="Tritt A."/>
            <person name="Yoshinaga Y."/>
            <person name="Zwiers L.-H."/>
            <person name="Turgeon B."/>
            <person name="Goodwin S."/>
            <person name="Spatafora J."/>
            <person name="Crous P."/>
            <person name="Grigoriev I."/>
        </authorList>
    </citation>
    <scope>NUCLEOTIDE SEQUENCE</scope>
    <source>
        <strain evidence="9 11">CBS 304.34</strain>
    </source>
</reference>
<dbReference type="InterPro" id="IPR052337">
    <property type="entry name" value="SAT4-like"/>
</dbReference>
<feature type="transmembrane region" description="Helical" evidence="7">
    <location>
        <begin position="46"/>
        <end position="67"/>
    </location>
</feature>
<keyword evidence="10" id="KW-1185">Reference proteome</keyword>
<feature type="transmembrane region" description="Helical" evidence="7">
    <location>
        <begin position="185"/>
        <end position="208"/>
    </location>
</feature>
<feature type="transmembrane region" description="Helical" evidence="7">
    <location>
        <begin position="220"/>
        <end position="239"/>
    </location>
</feature>
<name>A0A6A6Z986_9PEZI</name>
<dbReference type="InterPro" id="IPR049326">
    <property type="entry name" value="Rhodopsin_dom_fungi"/>
</dbReference>
<keyword evidence="3 7" id="KW-1133">Transmembrane helix</keyword>
<feature type="compositionally biased region" description="Polar residues" evidence="6">
    <location>
        <begin position="292"/>
        <end position="308"/>
    </location>
</feature>
<dbReference type="Pfam" id="PF20684">
    <property type="entry name" value="Fung_rhodopsin"/>
    <property type="match status" value="1"/>
</dbReference>
<evidence type="ECO:0000256" key="5">
    <source>
        <dbReference type="ARBA" id="ARBA00038359"/>
    </source>
</evidence>
<protein>
    <recommendedName>
        <fullName evidence="8">Rhodopsin domain-containing protein</fullName>
    </recommendedName>
</protein>
<evidence type="ECO:0000256" key="1">
    <source>
        <dbReference type="ARBA" id="ARBA00004141"/>
    </source>
</evidence>
<dbReference type="OrthoDB" id="5417844at2759"/>
<organism evidence="9">
    <name type="scientific">Mytilinidion resinicola</name>
    <dbReference type="NCBI Taxonomy" id="574789"/>
    <lineage>
        <taxon>Eukaryota</taxon>
        <taxon>Fungi</taxon>
        <taxon>Dikarya</taxon>
        <taxon>Ascomycota</taxon>
        <taxon>Pezizomycotina</taxon>
        <taxon>Dothideomycetes</taxon>
        <taxon>Pleosporomycetidae</taxon>
        <taxon>Mytilinidiales</taxon>
        <taxon>Mytilinidiaceae</taxon>
        <taxon>Mytilinidion</taxon>
    </lineage>
</organism>
<feature type="transmembrane region" description="Helical" evidence="7">
    <location>
        <begin position="126"/>
        <end position="149"/>
    </location>
</feature>
<feature type="region of interest" description="Disordered" evidence="6">
    <location>
        <begin position="292"/>
        <end position="323"/>
    </location>
</feature>
<evidence type="ECO:0000256" key="7">
    <source>
        <dbReference type="SAM" id="Phobius"/>
    </source>
</evidence>
<dbReference type="AlphaFoldDB" id="A0A6A6Z986"/>
<comment type="similarity">
    <text evidence="5">Belongs to the SAT4 family.</text>
</comment>
<dbReference type="EMBL" id="MU003692">
    <property type="protein sequence ID" value="KAF2817692.1"/>
    <property type="molecule type" value="Genomic_DNA"/>
</dbReference>
<evidence type="ECO:0000256" key="2">
    <source>
        <dbReference type="ARBA" id="ARBA00022692"/>
    </source>
</evidence>
<feature type="domain" description="Rhodopsin" evidence="8">
    <location>
        <begin position="30"/>
        <end position="283"/>
    </location>
</feature>
<gene>
    <name evidence="9 11" type="ORF">BDZ99DRAFT_513920</name>
</gene>
<dbReference type="GeneID" id="54465655"/>
<evidence type="ECO:0000256" key="6">
    <source>
        <dbReference type="SAM" id="MobiDB-lite"/>
    </source>
</evidence>
<evidence type="ECO:0000256" key="4">
    <source>
        <dbReference type="ARBA" id="ARBA00023136"/>
    </source>
</evidence>
<comment type="subcellular location">
    <subcellularLocation>
        <location evidence="1">Membrane</location>
        <topology evidence="1">Multi-pass membrane protein</topology>
    </subcellularLocation>
</comment>
<reference evidence="11" key="3">
    <citation type="submission" date="2025-04" db="UniProtKB">
        <authorList>
            <consortium name="RefSeq"/>
        </authorList>
    </citation>
    <scope>IDENTIFICATION</scope>
    <source>
        <strain evidence="11">CBS 304.34</strain>
    </source>
</reference>
<evidence type="ECO:0000313" key="9">
    <source>
        <dbReference type="EMBL" id="KAF2817692.1"/>
    </source>
</evidence>
<evidence type="ECO:0000313" key="11">
    <source>
        <dbReference type="RefSeq" id="XP_033584656.1"/>
    </source>
</evidence>